<geneLocation type="plasmid" evidence="2 3">
    <name>unnamed1</name>
</geneLocation>
<keyword evidence="1" id="KW-1133">Transmembrane helix</keyword>
<name>A0ABZ1WLT9_9ACTN</name>
<proteinExistence type="predicted"/>
<keyword evidence="2" id="KW-0614">Plasmid</keyword>
<protein>
    <submittedName>
        <fullName evidence="2">Uncharacterized protein</fullName>
    </submittedName>
</protein>
<dbReference type="EMBL" id="CP108483">
    <property type="protein sequence ID" value="WUS61882.1"/>
    <property type="molecule type" value="Genomic_DNA"/>
</dbReference>
<evidence type="ECO:0000256" key="1">
    <source>
        <dbReference type="SAM" id="Phobius"/>
    </source>
</evidence>
<evidence type="ECO:0000313" key="3">
    <source>
        <dbReference type="Proteomes" id="UP001432014"/>
    </source>
</evidence>
<feature type="transmembrane region" description="Helical" evidence="1">
    <location>
        <begin position="30"/>
        <end position="47"/>
    </location>
</feature>
<keyword evidence="1" id="KW-0472">Membrane</keyword>
<keyword evidence="3" id="KW-1185">Reference proteome</keyword>
<reference evidence="2 3" key="1">
    <citation type="submission" date="2022-10" db="EMBL/GenBank/DDBJ databases">
        <title>The complete genomes of actinobacterial strains from the NBC collection.</title>
        <authorList>
            <person name="Joergensen T.S."/>
            <person name="Alvarez Arevalo M."/>
            <person name="Sterndorff E.B."/>
            <person name="Faurdal D."/>
            <person name="Vuksanovic O."/>
            <person name="Mourched A.-S."/>
            <person name="Charusanti P."/>
            <person name="Shaw S."/>
            <person name="Blin K."/>
            <person name="Weber T."/>
        </authorList>
    </citation>
    <scope>NUCLEOTIDE SEQUENCE [LARGE SCALE GENOMIC DNA]</scope>
    <source>
        <strain evidence="2 3">NBC_01247</strain>
        <plasmid evidence="2 3">unnamed1</plasmid>
    </source>
</reference>
<dbReference type="Proteomes" id="UP001432014">
    <property type="component" value="Plasmid unnamed1"/>
</dbReference>
<dbReference type="RefSeq" id="WP_329501511.1">
    <property type="nucleotide sequence ID" value="NZ_CP108461.1"/>
</dbReference>
<keyword evidence="1" id="KW-0812">Transmembrane</keyword>
<gene>
    <name evidence="2" type="ORF">OG469_41105</name>
</gene>
<accession>A0ABZ1WLT9</accession>
<sequence length="48" mass="5087">MNGQIDLRTVVLLGGSAAVCYLAYKHPDFGVALLVGIGFAALLHTLMR</sequence>
<evidence type="ECO:0000313" key="2">
    <source>
        <dbReference type="EMBL" id="WUS61882.1"/>
    </source>
</evidence>
<feature type="transmembrane region" description="Helical" evidence="1">
    <location>
        <begin position="7"/>
        <end position="24"/>
    </location>
</feature>
<organism evidence="2 3">
    <name type="scientific">Kitasatospora herbaricolor</name>
    <dbReference type="NCBI Taxonomy" id="68217"/>
    <lineage>
        <taxon>Bacteria</taxon>
        <taxon>Bacillati</taxon>
        <taxon>Actinomycetota</taxon>
        <taxon>Actinomycetes</taxon>
        <taxon>Kitasatosporales</taxon>
        <taxon>Streptomycetaceae</taxon>
        <taxon>Kitasatospora</taxon>
    </lineage>
</organism>